<protein>
    <submittedName>
        <fullName evidence="16">MADCA protein</fullName>
    </submittedName>
</protein>
<evidence type="ECO:0000256" key="6">
    <source>
        <dbReference type="ARBA" id="ARBA00022889"/>
    </source>
</evidence>
<evidence type="ECO:0000256" key="4">
    <source>
        <dbReference type="ARBA" id="ARBA00022729"/>
    </source>
</evidence>
<feature type="signal peptide" evidence="14">
    <location>
        <begin position="1"/>
        <end position="17"/>
    </location>
</feature>
<dbReference type="GO" id="GO:0050901">
    <property type="term" value="P:leukocyte tethering or rolling"/>
    <property type="evidence" value="ECO:0007669"/>
    <property type="project" value="TreeGrafter"/>
</dbReference>
<dbReference type="AlphaFoldDB" id="A0A7K4KQK7"/>
<dbReference type="FunFam" id="2.60.40.10:FF:000194">
    <property type="entry name" value="Intercellular adhesion molecule 1"/>
    <property type="match status" value="1"/>
</dbReference>
<keyword evidence="17" id="KW-1185">Reference proteome</keyword>
<comment type="similarity">
    <text evidence="2">Belongs to the immunoglobulin superfamily. ICAM family.</text>
</comment>
<evidence type="ECO:0000256" key="14">
    <source>
        <dbReference type="SAM" id="SignalP"/>
    </source>
</evidence>
<keyword evidence="8 13" id="KW-0472">Membrane</keyword>
<feature type="region of interest" description="Disordered" evidence="12">
    <location>
        <begin position="216"/>
        <end position="294"/>
    </location>
</feature>
<dbReference type="SMART" id="SM00408">
    <property type="entry name" value="IGc2"/>
    <property type="match status" value="2"/>
</dbReference>
<dbReference type="GO" id="GO:0098640">
    <property type="term" value="F:integrin binding involved in cell-matrix adhesion"/>
    <property type="evidence" value="ECO:0007669"/>
    <property type="project" value="InterPro"/>
</dbReference>
<dbReference type="PANTHER" id="PTHR14162">
    <property type="entry name" value="MUCOSAL ADDRESSIN CELL ADHESION MOLECULE-1"/>
    <property type="match status" value="1"/>
</dbReference>
<dbReference type="CDD" id="cd00096">
    <property type="entry name" value="Ig"/>
    <property type="match status" value="1"/>
</dbReference>
<dbReference type="SMART" id="SM00409">
    <property type="entry name" value="IG"/>
    <property type="match status" value="3"/>
</dbReference>
<evidence type="ECO:0000256" key="1">
    <source>
        <dbReference type="ARBA" id="ARBA00004479"/>
    </source>
</evidence>
<keyword evidence="9" id="KW-1015">Disulfide bond</keyword>
<feature type="non-terminal residue" evidence="16">
    <location>
        <position position="431"/>
    </location>
</feature>
<evidence type="ECO:0000256" key="7">
    <source>
        <dbReference type="ARBA" id="ARBA00022989"/>
    </source>
</evidence>
<reference evidence="16 17" key="1">
    <citation type="submission" date="2019-09" db="EMBL/GenBank/DDBJ databases">
        <title>Bird 10,000 Genomes (B10K) Project - Family phase.</title>
        <authorList>
            <person name="Zhang G."/>
        </authorList>
    </citation>
    <scope>NUCLEOTIDE SEQUENCE [LARGE SCALE GENOMIC DNA]</scope>
    <source>
        <strain evidence="16">B10K-MSB-42743</strain>
        <tissue evidence="16">Heart</tissue>
    </source>
</reference>
<dbReference type="SUPFAM" id="SSF48726">
    <property type="entry name" value="Immunoglobulin"/>
    <property type="match status" value="3"/>
</dbReference>
<dbReference type="InterPro" id="IPR007110">
    <property type="entry name" value="Ig-like_dom"/>
</dbReference>
<dbReference type="GO" id="GO:2000403">
    <property type="term" value="P:positive regulation of lymphocyte migration"/>
    <property type="evidence" value="ECO:0007669"/>
    <property type="project" value="InterPro"/>
</dbReference>
<keyword evidence="7 13" id="KW-1133">Transmembrane helix</keyword>
<evidence type="ECO:0000256" key="12">
    <source>
        <dbReference type="SAM" id="MobiDB-lite"/>
    </source>
</evidence>
<feature type="domain" description="Ig-like" evidence="15">
    <location>
        <begin position="299"/>
        <end position="389"/>
    </location>
</feature>
<feature type="non-terminal residue" evidence="16">
    <location>
        <position position="1"/>
    </location>
</feature>
<keyword evidence="11" id="KW-0393">Immunoglobulin domain</keyword>
<evidence type="ECO:0000256" key="10">
    <source>
        <dbReference type="ARBA" id="ARBA00023180"/>
    </source>
</evidence>
<dbReference type="EMBL" id="VWPX01016041">
    <property type="protein sequence ID" value="NWI18492.1"/>
    <property type="molecule type" value="Genomic_DNA"/>
</dbReference>
<keyword evidence="3 13" id="KW-0812">Transmembrane</keyword>
<dbReference type="InterPro" id="IPR003598">
    <property type="entry name" value="Ig_sub2"/>
</dbReference>
<feature type="chain" id="PRO_5029489567" evidence="14">
    <location>
        <begin position="18"/>
        <end position="431"/>
    </location>
</feature>
<gene>
    <name evidence="16" type="primary">Madcam1</name>
    <name evidence="16" type="ORF">CRYSOU_R10949</name>
</gene>
<dbReference type="OrthoDB" id="9907246at2759"/>
<dbReference type="GO" id="GO:0034113">
    <property type="term" value="P:heterotypic cell-cell adhesion"/>
    <property type="evidence" value="ECO:0007669"/>
    <property type="project" value="TreeGrafter"/>
</dbReference>
<dbReference type="Gene3D" id="2.60.40.10">
    <property type="entry name" value="Immunoglobulins"/>
    <property type="match status" value="3"/>
</dbReference>
<keyword evidence="5" id="KW-0677">Repeat</keyword>
<dbReference type="InterPro" id="IPR013783">
    <property type="entry name" value="Ig-like_fold"/>
</dbReference>
<evidence type="ECO:0000256" key="11">
    <source>
        <dbReference type="ARBA" id="ARBA00023319"/>
    </source>
</evidence>
<feature type="domain" description="Ig-like" evidence="15">
    <location>
        <begin position="114"/>
        <end position="205"/>
    </location>
</feature>
<dbReference type="InterPro" id="IPR003987">
    <property type="entry name" value="ICAM_VCAM_N"/>
</dbReference>
<dbReference type="Proteomes" id="UP000545332">
    <property type="component" value="Unassembled WGS sequence"/>
</dbReference>
<proteinExistence type="inferred from homology"/>
<dbReference type="InterPro" id="IPR037413">
    <property type="entry name" value="MADCAM1"/>
</dbReference>
<feature type="compositionally biased region" description="Low complexity" evidence="12">
    <location>
        <begin position="219"/>
        <end position="237"/>
    </location>
</feature>
<comment type="subcellular location">
    <subcellularLocation>
        <location evidence="1">Membrane</location>
        <topology evidence="1">Single-pass type I membrane protein</topology>
    </subcellularLocation>
</comment>
<accession>A0A7K4KQK7</accession>
<evidence type="ECO:0000313" key="16">
    <source>
        <dbReference type="EMBL" id="NWI18492.1"/>
    </source>
</evidence>
<keyword evidence="10" id="KW-0325">Glycoprotein</keyword>
<evidence type="ECO:0000256" key="3">
    <source>
        <dbReference type="ARBA" id="ARBA00022692"/>
    </source>
</evidence>
<comment type="caution">
    <text evidence="16">The sequence shown here is derived from an EMBL/GenBank/DDBJ whole genome shotgun (WGS) entry which is preliminary data.</text>
</comment>
<evidence type="ECO:0000256" key="13">
    <source>
        <dbReference type="SAM" id="Phobius"/>
    </source>
</evidence>
<dbReference type="GO" id="GO:0007229">
    <property type="term" value="P:integrin-mediated signaling pathway"/>
    <property type="evidence" value="ECO:0007669"/>
    <property type="project" value="InterPro"/>
</dbReference>
<keyword evidence="6" id="KW-0130">Cell adhesion</keyword>
<dbReference type="Pfam" id="PF03921">
    <property type="entry name" value="ICAM_N"/>
    <property type="match status" value="1"/>
</dbReference>
<evidence type="ECO:0000313" key="17">
    <source>
        <dbReference type="Proteomes" id="UP000545332"/>
    </source>
</evidence>
<keyword evidence="4 14" id="KW-0732">Signal</keyword>
<evidence type="ECO:0000256" key="5">
    <source>
        <dbReference type="ARBA" id="ARBA00022737"/>
    </source>
</evidence>
<evidence type="ECO:0000256" key="9">
    <source>
        <dbReference type="ARBA" id="ARBA00023157"/>
    </source>
</evidence>
<dbReference type="InterPro" id="IPR013768">
    <property type="entry name" value="ICAM_N"/>
</dbReference>
<feature type="compositionally biased region" description="Low complexity" evidence="12">
    <location>
        <begin position="246"/>
        <end position="288"/>
    </location>
</feature>
<evidence type="ECO:0000256" key="2">
    <source>
        <dbReference type="ARBA" id="ARBA00005925"/>
    </source>
</evidence>
<dbReference type="GO" id="GO:0016020">
    <property type="term" value="C:membrane"/>
    <property type="evidence" value="ECO:0007669"/>
    <property type="project" value="UniProtKB-SubCell"/>
</dbReference>
<evidence type="ECO:0000256" key="8">
    <source>
        <dbReference type="ARBA" id="ARBA00023136"/>
    </source>
</evidence>
<evidence type="ECO:0000259" key="15">
    <source>
        <dbReference type="PROSITE" id="PS50835"/>
    </source>
</evidence>
<dbReference type="PANTHER" id="PTHR14162:SF1">
    <property type="entry name" value="MUCOSAL ADDRESSIN CELL ADHESION MOLECULE 1"/>
    <property type="match status" value="1"/>
</dbReference>
<sequence length="431" mass="44954">MVLVVLMVLTASTATSSRTGRPLGPALELSVEPLEPLVLLGGSVQLNCSLGCPTGTVQWRGLDTNLGGVVFSGGHSILRVTDATIAAEGTRICQGTCGGRHFQRAVALRVYSLPQALQLSAEPAVLVPGRPATLHCVAQRVYPPVGLELAWYRGPRLLRQADVDVEETEEGLFDVQDTLLLPAHEVAAGDEIRCQLTLTVQREMFTRAAAHGGSVLAVTKQPTTTSSRPPSTAPVTTGSPSTATWAAPTQSIAATTAQATSPRESAPVATQARAAATSTPPAQSAAAQEGSTGALGAGPRCSLRVWSLPPNGTQGQALRIECRARCGGRDVPVRWLRTPVALSQYWQEAAGGTGAALSVERAEPQHQGHYECVALGHAAPVGSLELALSPDPLSANPAVVTGTTVSLLGLIVSAVTSRFLWRRLKSQYDLS</sequence>
<feature type="transmembrane region" description="Helical" evidence="13">
    <location>
        <begin position="398"/>
        <end position="421"/>
    </location>
</feature>
<dbReference type="Pfam" id="PF09085">
    <property type="entry name" value="Adhes-Ig_like"/>
    <property type="match status" value="1"/>
</dbReference>
<dbReference type="PRINTS" id="PR01472">
    <property type="entry name" value="ICAMVCAM1"/>
</dbReference>
<dbReference type="InterPro" id="IPR015169">
    <property type="entry name" value="Adhes-Ig-like"/>
</dbReference>
<organism evidence="16 17">
    <name type="scientific">Crypturellus soui</name>
    <dbReference type="NCBI Taxonomy" id="458187"/>
    <lineage>
        <taxon>Eukaryota</taxon>
        <taxon>Metazoa</taxon>
        <taxon>Chordata</taxon>
        <taxon>Craniata</taxon>
        <taxon>Vertebrata</taxon>
        <taxon>Euteleostomi</taxon>
        <taxon>Archelosauria</taxon>
        <taxon>Archosauria</taxon>
        <taxon>Dinosauria</taxon>
        <taxon>Saurischia</taxon>
        <taxon>Theropoda</taxon>
        <taxon>Coelurosauria</taxon>
        <taxon>Aves</taxon>
        <taxon>Palaeognathae</taxon>
        <taxon>Tinamiformes</taxon>
        <taxon>Tinamidae</taxon>
        <taxon>Crypturellus</taxon>
    </lineage>
</organism>
<dbReference type="InterPro" id="IPR003599">
    <property type="entry name" value="Ig_sub"/>
</dbReference>
<name>A0A7K4KQK7_9AVES</name>
<dbReference type="PROSITE" id="PS50835">
    <property type="entry name" value="IG_LIKE"/>
    <property type="match status" value="2"/>
</dbReference>
<dbReference type="InterPro" id="IPR036179">
    <property type="entry name" value="Ig-like_dom_sf"/>
</dbReference>